<dbReference type="CDD" id="cd07031">
    <property type="entry name" value="RNAP_II_RPB3"/>
    <property type="match status" value="1"/>
</dbReference>
<evidence type="ECO:0000256" key="3">
    <source>
        <dbReference type="ARBA" id="ARBA00025804"/>
    </source>
</evidence>
<dbReference type="AlphaFoldDB" id="A0A0F7SS01"/>
<dbReference type="GO" id="GO:0005665">
    <property type="term" value="C:RNA polymerase II, core complex"/>
    <property type="evidence" value="ECO:0007669"/>
    <property type="project" value="TreeGrafter"/>
</dbReference>
<accession>A0A0F7SS01</accession>
<dbReference type="GO" id="GO:0003899">
    <property type="term" value="F:DNA-directed RNA polymerase activity"/>
    <property type="evidence" value="ECO:0007669"/>
    <property type="project" value="InterPro"/>
</dbReference>
<reference evidence="6" key="1">
    <citation type="submission" date="2014-08" db="EMBL/GenBank/DDBJ databases">
        <authorList>
            <person name="Sharma Rahul"/>
            <person name="Thines Marco"/>
        </authorList>
    </citation>
    <scope>NUCLEOTIDE SEQUENCE</scope>
</reference>
<comment type="similarity">
    <text evidence="3">Belongs to the archaeal Rpo3/eukaryotic RPB3 RNA polymerase subunit family.</text>
</comment>
<dbReference type="InterPro" id="IPR036603">
    <property type="entry name" value="RBP11-like"/>
</dbReference>
<dbReference type="Pfam" id="PF01000">
    <property type="entry name" value="RNA_pol_A_bac"/>
    <property type="match status" value="1"/>
</dbReference>
<dbReference type="InterPro" id="IPR001514">
    <property type="entry name" value="DNA-dir_RNA_pol_30-40kDasu_CS"/>
</dbReference>
<evidence type="ECO:0000256" key="4">
    <source>
        <dbReference type="SAM" id="MobiDB-lite"/>
    </source>
</evidence>
<dbReference type="Gene3D" id="2.170.120.12">
    <property type="entry name" value="DNA-directed RNA polymerase, insert domain"/>
    <property type="match status" value="1"/>
</dbReference>
<dbReference type="PANTHER" id="PTHR11800">
    <property type="entry name" value="DNA-DIRECTED RNA POLYMERASE"/>
    <property type="match status" value="1"/>
</dbReference>
<sequence length="346" mass="37641">MPVDNSNPLFVLRDLQKDRVSFTLEGVDMSFANSLRRVMMADVPTVAIDQVSISANTSVLADEFLAHRLGLIPLRSGGCEEGLKWHMDCDCIEGCSHCCITLRLRAKATDREVTVTSEALEIVETGVSANPYMDNTNSSEAPLSEQERAARGEGFGEPVGKGVPDSKPIYLVKLAKGQELDLVCKAFKGIAKTHSKWSPLSAVSFEYDPHNALRHTSYWYESDAKSEWPPTANAPFENPPLEDEPFDFLKEPERFYFEAEGSGSVDVAEVVDRGLDALNIKLASIVINLEEMFPTTSSSAGPNPLLSSVPPTELAEPNWDTSAQTGPTQGAYGGADNNPWGSAPGW</sequence>
<dbReference type="SUPFAM" id="SSF55257">
    <property type="entry name" value="RBP11-like subunits of RNA polymerase"/>
    <property type="match status" value="1"/>
</dbReference>
<dbReference type="GO" id="GO:0046983">
    <property type="term" value="F:protein dimerization activity"/>
    <property type="evidence" value="ECO:0007669"/>
    <property type="project" value="InterPro"/>
</dbReference>
<dbReference type="InterPro" id="IPR036643">
    <property type="entry name" value="RNApol_insert_sf"/>
</dbReference>
<evidence type="ECO:0000256" key="1">
    <source>
        <dbReference type="ARBA" id="ARBA00022478"/>
    </source>
</evidence>
<keyword evidence="2" id="KW-0804">Transcription</keyword>
<evidence type="ECO:0000259" key="5">
    <source>
        <dbReference type="SMART" id="SM00662"/>
    </source>
</evidence>
<dbReference type="InterPro" id="IPR011262">
    <property type="entry name" value="DNA-dir_RNA_pol_insert"/>
</dbReference>
<dbReference type="PANTHER" id="PTHR11800:SF2">
    <property type="entry name" value="DNA-DIRECTED RNA POLYMERASE II SUBUNIT RPB3"/>
    <property type="match status" value="1"/>
</dbReference>
<dbReference type="InterPro" id="IPR011263">
    <property type="entry name" value="DNA-dir_RNA_pol_RpoA/D/Rpb3"/>
</dbReference>
<dbReference type="HAMAP" id="MF_00320">
    <property type="entry name" value="RNApol_arch_Rpo3"/>
    <property type="match status" value="1"/>
</dbReference>
<dbReference type="SUPFAM" id="SSF56553">
    <property type="entry name" value="Insert subdomain of RNA polymerase alpha subunit"/>
    <property type="match status" value="1"/>
</dbReference>
<dbReference type="PROSITE" id="PS00446">
    <property type="entry name" value="RNA_POL_D_30KD"/>
    <property type="match status" value="1"/>
</dbReference>
<keyword evidence="1" id="KW-0240">DNA-directed RNA polymerase</keyword>
<evidence type="ECO:0000256" key="2">
    <source>
        <dbReference type="ARBA" id="ARBA00023163"/>
    </source>
</evidence>
<dbReference type="GO" id="GO:0003677">
    <property type="term" value="F:DNA binding"/>
    <property type="evidence" value="ECO:0007669"/>
    <property type="project" value="InterPro"/>
</dbReference>
<dbReference type="GO" id="GO:0006366">
    <property type="term" value="P:transcription by RNA polymerase II"/>
    <property type="evidence" value="ECO:0007669"/>
    <property type="project" value="TreeGrafter"/>
</dbReference>
<dbReference type="InterPro" id="IPR022842">
    <property type="entry name" value="RNAP_Rpo3/Rpb3/RPAC1"/>
</dbReference>
<organism evidence="6">
    <name type="scientific">Phaffia rhodozyma</name>
    <name type="common">Yeast</name>
    <name type="synonym">Xanthophyllomyces dendrorhous</name>
    <dbReference type="NCBI Taxonomy" id="264483"/>
    <lineage>
        <taxon>Eukaryota</taxon>
        <taxon>Fungi</taxon>
        <taxon>Dikarya</taxon>
        <taxon>Basidiomycota</taxon>
        <taxon>Agaricomycotina</taxon>
        <taxon>Tremellomycetes</taxon>
        <taxon>Cystofilobasidiales</taxon>
        <taxon>Mrakiaceae</taxon>
        <taxon>Phaffia</taxon>
    </lineage>
</organism>
<feature type="compositionally biased region" description="Polar residues" evidence="4">
    <location>
        <begin position="295"/>
        <end position="310"/>
    </location>
</feature>
<feature type="domain" description="DNA-directed RNA polymerase RpoA/D/Rpb3-type" evidence="5">
    <location>
        <begin position="19"/>
        <end position="288"/>
    </location>
</feature>
<feature type="region of interest" description="Disordered" evidence="4">
    <location>
        <begin position="131"/>
        <end position="161"/>
    </location>
</feature>
<dbReference type="SMART" id="SM00662">
    <property type="entry name" value="RPOLD"/>
    <property type="match status" value="1"/>
</dbReference>
<dbReference type="Gene3D" id="3.30.1360.10">
    <property type="entry name" value="RNA polymerase, RBP11-like subunit"/>
    <property type="match status" value="1"/>
</dbReference>
<dbReference type="InterPro" id="IPR050518">
    <property type="entry name" value="Rpo3/RPB3_RNA_Pol_subunit"/>
</dbReference>
<protein>
    <submittedName>
        <fullName evidence="6">RNA polymerase II, subunit POLR2C/RPB3</fullName>
    </submittedName>
</protein>
<dbReference type="Pfam" id="PF01193">
    <property type="entry name" value="RNA_pol_L"/>
    <property type="match status" value="1"/>
</dbReference>
<name>A0A0F7SS01_PHARH</name>
<feature type="region of interest" description="Disordered" evidence="4">
    <location>
        <begin position="295"/>
        <end position="346"/>
    </location>
</feature>
<feature type="compositionally biased region" description="Polar residues" evidence="4">
    <location>
        <begin position="319"/>
        <end position="328"/>
    </location>
</feature>
<evidence type="ECO:0000313" key="6">
    <source>
        <dbReference type="EMBL" id="CED83275.1"/>
    </source>
</evidence>
<proteinExistence type="inferred from homology"/>
<dbReference type="EMBL" id="LN483142">
    <property type="protein sequence ID" value="CED83275.1"/>
    <property type="molecule type" value="Genomic_DNA"/>
</dbReference>